<dbReference type="InterPro" id="IPR007627">
    <property type="entry name" value="RNA_pol_sigma70_r2"/>
</dbReference>
<dbReference type="Proteomes" id="UP000608923">
    <property type="component" value="Unassembled WGS sequence"/>
</dbReference>
<keyword evidence="8" id="KW-1185">Reference proteome</keyword>
<dbReference type="PANTHER" id="PTHR43133:SF63">
    <property type="entry name" value="RNA POLYMERASE SIGMA FACTOR FECI-RELATED"/>
    <property type="match status" value="1"/>
</dbReference>
<reference evidence="8" key="1">
    <citation type="journal article" date="2019" name="Int. J. Syst. Evol. Microbiol.">
        <title>The Global Catalogue of Microorganisms (GCM) 10K type strain sequencing project: providing services to taxonomists for standard genome sequencing and annotation.</title>
        <authorList>
            <consortium name="The Broad Institute Genomics Platform"/>
            <consortium name="The Broad Institute Genome Sequencing Center for Infectious Disease"/>
            <person name="Wu L."/>
            <person name="Ma J."/>
        </authorList>
    </citation>
    <scope>NUCLEOTIDE SEQUENCE [LARGE SCALE GENOMIC DNA]</scope>
    <source>
        <strain evidence="8">KCTC 42083</strain>
    </source>
</reference>
<dbReference type="InterPro" id="IPR013324">
    <property type="entry name" value="RNA_pol_sigma_r3/r4-like"/>
</dbReference>
<evidence type="ECO:0000259" key="6">
    <source>
        <dbReference type="Pfam" id="PF08281"/>
    </source>
</evidence>
<proteinExistence type="inferred from homology"/>
<dbReference type="GO" id="GO:0006352">
    <property type="term" value="P:DNA-templated transcription initiation"/>
    <property type="evidence" value="ECO:0007669"/>
    <property type="project" value="InterPro"/>
</dbReference>
<evidence type="ECO:0000256" key="2">
    <source>
        <dbReference type="ARBA" id="ARBA00023015"/>
    </source>
</evidence>
<evidence type="ECO:0000256" key="4">
    <source>
        <dbReference type="ARBA" id="ARBA00023163"/>
    </source>
</evidence>
<evidence type="ECO:0000256" key="1">
    <source>
        <dbReference type="ARBA" id="ARBA00010641"/>
    </source>
</evidence>
<evidence type="ECO:0000256" key="3">
    <source>
        <dbReference type="ARBA" id="ARBA00023082"/>
    </source>
</evidence>
<dbReference type="SUPFAM" id="SSF88946">
    <property type="entry name" value="Sigma2 domain of RNA polymerase sigma factors"/>
    <property type="match status" value="1"/>
</dbReference>
<dbReference type="RefSeq" id="WP_189393303.1">
    <property type="nucleotide sequence ID" value="NZ_BMZN01000004.1"/>
</dbReference>
<dbReference type="Gene3D" id="1.10.10.10">
    <property type="entry name" value="Winged helix-like DNA-binding domain superfamily/Winged helix DNA-binding domain"/>
    <property type="match status" value="1"/>
</dbReference>
<comment type="similarity">
    <text evidence="1">Belongs to the sigma-70 factor family. ECF subfamily.</text>
</comment>
<dbReference type="GO" id="GO:0016987">
    <property type="term" value="F:sigma factor activity"/>
    <property type="evidence" value="ECO:0007669"/>
    <property type="project" value="UniProtKB-KW"/>
</dbReference>
<keyword evidence="2" id="KW-0805">Transcription regulation</keyword>
<dbReference type="Pfam" id="PF08281">
    <property type="entry name" value="Sigma70_r4_2"/>
    <property type="match status" value="1"/>
</dbReference>
<protein>
    <recommendedName>
        <fullName evidence="9">Sigma-70 family RNA polymerase sigma factor</fullName>
    </recommendedName>
</protein>
<feature type="domain" description="RNA polymerase sigma-70 region 2" evidence="5">
    <location>
        <begin position="13"/>
        <end position="74"/>
    </location>
</feature>
<dbReference type="AlphaFoldDB" id="A0A8H9IR18"/>
<keyword evidence="3" id="KW-0731">Sigma factor</keyword>
<dbReference type="Gene3D" id="1.10.1740.10">
    <property type="match status" value="1"/>
</dbReference>
<name>A0A8H9IR18_9BURK</name>
<evidence type="ECO:0000259" key="5">
    <source>
        <dbReference type="Pfam" id="PF04542"/>
    </source>
</evidence>
<comment type="caution">
    <text evidence="7">The sequence shown here is derived from an EMBL/GenBank/DDBJ whole genome shotgun (WGS) entry which is preliminary data.</text>
</comment>
<dbReference type="InterPro" id="IPR039425">
    <property type="entry name" value="RNA_pol_sigma-70-like"/>
</dbReference>
<dbReference type="InterPro" id="IPR014284">
    <property type="entry name" value="RNA_pol_sigma-70_dom"/>
</dbReference>
<organism evidence="7 8">
    <name type="scientific">Alcaligenes pakistanensis</name>
    <dbReference type="NCBI Taxonomy" id="1482717"/>
    <lineage>
        <taxon>Bacteria</taxon>
        <taxon>Pseudomonadati</taxon>
        <taxon>Pseudomonadota</taxon>
        <taxon>Betaproteobacteria</taxon>
        <taxon>Burkholderiales</taxon>
        <taxon>Alcaligenaceae</taxon>
        <taxon>Alcaligenes</taxon>
    </lineage>
</organism>
<dbReference type="Pfam" id="PF04542">
    <property type="entry name" value="Sigma70_r2"/>
    <property type="match status" value="1"/>
</dbReference>
<dbReference type="EMBL" id="BMZN01000004">
    <property type="protein sequence ID" value="GHC54821.1"/>
    <property type="molecule type" value="Genomic_DNA"/>
</dbReference>
<dbReference type="NCBIfam" id="TIGR02937">
    <property type="entry name" value="sigma70-ECF"/>
    <property type="match status" value="1"/>
</dbReference>
<sequence>MSRSPTSKKPWLAYYGELIGVWARRSGNRAEAEDATHDVMVRALEADWPGLPNPNPRAYFHRSVRNRLIDVHRHSNFLETVPLHQLGEDEHPLERDPDSSIRTAQLLSSLKEALSELSPKCRQVFLWHRLEGYTQAEIADKLNISVNMVEKYMIQAMRHLRERLKNHAPH</sequence>
<keyword evidence="4" id="KW-0804">Transcription</keyword>
<accession>A0A8H9IR18</accession>
<feature type="domain" description="RNA polymerase sigma factor 70 region 4 type 2" evidence="6">
    <location>
        <begin position="109"/>
        <end position="160"/>
    </location>
</feature>
<gene>
    <name evidence="7" type="ORF">GCM10010096_29360</name>
</gene>
<dbReference type="CDD" id="cd06171">
    <property type="entry name" value="Sigma70_r4"/>
    <property type="match status" value="1"/>
</dbReference>
<evidence type="ECO:0008006" key="9">
    <source>
        <dbReference type="Google" id="ProtNLM"/>
    </source>
</evidence>
<dbReference type="PANTHER" id="PTHR43133">
    <property type="entry name" value="RNA POLYMERASE ECF-TYPE SIGMA FACTO"/>
    <property type="match status" value="1"/>
</dbReference>
<evidence type="ECO:0000313" key="8">
    <source>
        <dbReference type="Proteomes" id="UP000608923"/>
    </source>
</evidence>
<dbReference type="InterPro" id="IPR013325">
    <property type="entry name" value="RNA_pol_sigma_r2"/>
</dbReference>
<dbReference type="InterPro" id="IPR036388">
    <property type="entry name" value="WH-like_DNA-bd_sf"/>
</dbReference>
<dbReference type="InterPro" id="IPR013249">
    <property type="entry name" value="RNA_pol_sigma70_r4_t2"/>
</dbReference>
<evidence type="ECO:0000313" key="7">
    <source>
        <dbReference type="EMBL" id="GHC54821.1"/>
    </source>
</evidence>
<dbReference type="GO" id="GO:0003677">
    <property type="term" value="F:DNA binding"/>
    <property type="evidence" value="ECO:0007669"/>
    <property type="project" value="InterPro"/>
</dbReference>
<dbReference type="SUPFAM" id="SSF88659">
    <property type="entry name" value="Sigma3 and sigma4 domains of RNA polymerase sigma factors"/>
    <property type="match status" value="1"/>
</dbReference>